<dbReference type="Gene3D" id="2.30.40.10">
    <property type="entry name" value="Urease, subunit C, domain 1"/>
    <property type="match status" value="1"/>
</dbReference>
<dbReference type="OMA" id="RVFWSYA"/>
<evidence type="ECO:0000256" key="5">
    <source>
        <dbReference type="SAM" id="SignalP"/>
    </source>
</evidence>
<dbReference type="InterPro" id="IPR006680">
    <property type="entry name" value="Amidohydro-rel"/>
</dbReference>
<feature type="domain" description="Amidohydrolase-related" evidence="6">
    <location>
        <begin position="80"/>
        <end position="440"/>
    </location>
</feature>
<sequence>MRYPCIIFGALGLFDTFVDAASTLLSGGTIIAWDDSANYLKIIRNGSVLVTDDRIASVNPNPQPSGLPPGTNVIDISNQILTPGFVDTHRHGWQTVFKTIASNTSLTEYFGRYGEFVAADKFTADDVYISQLAGLYEAMNGGVTTLLDHASHTWSASTSYAGFNASIDSGARVFWAFAFHNITSLNYTASDQIPLFREMATNKEALVGDSPTELGVAYDSWGPNPNVNEAQDIADLIKEFNVSVMTTHSLAGPWGISNLPSEVQQFDILNGTVPIVFSHSSFITADDLQLLRSTNQYISITAESEMQYGHGHPHSYDVQDQAALGIDTHFTYSSDILTQARMWLQSVRLHFYNQVLENWHVPTYSPMTVNQAFLLATRSGGLALRRPDLGVIRPGAKADLVVWDAENSPSMLGWDDPVAAIIMHANVGDVLHVLIDGKFVKRDGKIVNSDYPNIRRDFLKSAKKIQSIWKQTPYPTYEGAYSSGYGYGTPLTVDVQRGPDTGYGTQFL</sequence>
<keyword evidence="2" id="KW-0479">Metal-binding</keyword>
<dbReference type="AlphaFoldDB" id="A0A0F9XMF9"/>
<proteinExistence type="predicted"/>
<evidence type="ECO:0000256" key="1">
    <source>
        <dbReference type="ARBA" id="ARBA00001947"/>
    </source>
</evidence>
<dbReference type="GO" id="GO:0019239">
    <property type="term" value="F:deaminase activity"/>
    <property type="evidence" value="ECO:0007669"/>
    <property type="project" value="TreeGrafter"/>
</dbReference>
<protein>
    <recommendedName>
        <fullName evidence="6">Amidohydrolase-related domain-containing protein</fullName>
    </recommendedName>
</protein>
<comment type="cofactor">
    <cofactor evidence="1">
        <name>Zn(2+)</name>
        <dbReference type="ChEBI" id="CHEBI:29105"/>
    </cofactor>
</comment>
<dbReference type="GO" id="GO:0046872">
    <property type="term" value="F:metal ion binding"/>
    <property type="evidence" value="ECO:0007669"/>
    <property type="project" value="UniProtKB-KW"/>
</dbReference>
<dbReference type="PANTHER" id="PTHR11271:SF37">
    <property type="entry name" value="FAMILY PROTEIN, PUTATIVE (AFU_ORTHOLOGUE AFUA_4G00460)-RELATED"/>
    <property type="match status" value="1"/>
</dbReference>
<dbReference type="InterPro" id="IPR032466">
    <property type="entry name" value="Metal_Hydrolase"/>
</dbReference>
<comment type="caution">
    <text evidence="7">The sequence shown here is derived from an EMBL/GenBank/DDBJ whole genome shotgun (WGS) entry which is preliminary data.</text>
</comment>
<accession>A0A0F9XMF9</accession>
<evidence type="ECO:0000256" key="3">
    <source>
        <dbReference type="ARBA" id="ARBA00022801"/>
    </source>
</evidence>
<keyword evidence="5" id="KW-0732">Signal</keyword>
<organism evidence="7 8">
    <name type="scientific">Trichoderma harzianum</name>
    <name type="common">Hypocrea lixii</name>
    <dbReference type="NCBI Taxonomy" id="5544"/>
    <lineage>
        <taxon>Eukaryota</taxon>
        <taxon>Fungi</taxon>
        <taxon>Dikarya</taxon>
        <taxon>Ascomycota</taxon>
        <taxon>Pezizomycotina</taxon>
        <taxon>Sordariomycetes</taxon>
        <taxon>Hypocreomycetidae</taxon>
        <taxon>Hypocreales</taxon>
        <taxon>Hypocreaceae</taxon>
        <taxon>Trichoderma</taxon>
    </lineage>
</organism>
<dbReference type="InterPro" id="IPR011059">
    <property type="entry name" value="Metal-dep_hydrolase_composite"/>
</dbReference>
<name>A0A0F9XMF9_TRIHA</name>
<evidence type="ECO:0000313" key="7">
    <source>
        <dbReference type="EMBL" id="KKP05715.1"/>
    </source>
</evidence>
<gene>
    <name evidence="7" type="ORF">THAR02_02179</name>
</gene>
<dbReference type="GO" id="GO:0005829">
    <property type="term" value="C:cytosol"/>
    <property type="evidence" value="ECO:0007669"/>
    <property type="project" value="TreeGrafter"/>
</dbReference>
<dbReference type="EMBL" id="JOKZ01000042">
    <property type="protein sequence ID" value="KKP05715.1"/>
    <property type="molecule type" value="Genomic_DNA"/>
</dbReference>
<dbReference type="PANTHER" id="PTHR11271">
    <property type="entry name" value="GUANINE DEAMINASE"/>
    <property type="match status" value="1"/>
</dbReference>
<dbReference type="Proteomes" id="UP000034112">
    <property type="component" value="Unassembled WGS sequence"/>
</dbReference>
<evidence type="ECO:0000256" key="4">
    <source>
        <dbReference type="ARBA" id="ARBA00022833"/>
    </source>
</evidence>
<evidence type="ECO:0000259" key="6">
    <source>
        <dbReference type="Pfam" id="PF01979"/>
    </source>
</evidence>
<evidence type="ECO:0000313" key="8">
    <source>
        <dbReference type="Proteomes" id="UP000034112"/>
    </source>
</evidence>
<dbReference type="InterPro" id="IPR051607">
    <property type="entry name" value="Metallo-dep_hydrolases"/>
</dbReference>
<reference evidence="8" key="1">
    <citation type="journal article" date="2015" name="Genome Announc.">
        <title>Draft whole-genome sequence of the biocontrol agent Trichoderma harzianum T6776.</title>
        <authorList>
            <person name="Baroncelli R."/>
            <person name="Piaggeschi G."/>
            <person name="Fiorini L."/>
            <person name="Bertolini E."/>
            <person name="Zapparata A."/>
            <person name="Pe M.E."/>
            <person name="Sarrocco S."/>
            <person name="Vannacci G."/>
        </authorList>
    </citation>
    <scope>NUCLEOTIDE SEQUENCE [LARGE SCALE GENOMIC DNA]</scope>
    <source>
        <strain evidence="8">T6776</strain>
    </source>
</reference>
<dbReference type="Pfam" id="PF01979">
    <property type="entry name" value="Amidohydro_1"/>
    <property type="match status" value="1"/>
</dbReference>
<dbReference type="OrthoDB" id="194468at2759"/>
<dbReference type="SUPFAM" id="SSF51338">
    <property type="entry name" value="Composite domain of metallo-dependent hydrolases"/>
    <property type="match status" value="1"/>
</dbReference>
<keyword evidence="3" id="KW-0378">Hydrolase</keyword>
<keyword evidence="4" id="KW-0862">Zinc</keyword>
<dbReference type="SUPFAM" id="SSF51556">
    <property type="entry name" value="Metallo-dependent hydrolases"/>
    <property type="match status" value="1"/>
</dbReference>
<feature type="signal peptide" evidence="5">
    <location>
        <begin position="1"/>
        <end position="20"/>
    </location>
</feature>
<dbReference type="Gene3D" id="3.20.20.140">
    <property type="entry name" value="Metal-dependent hydrolases"/>
    <property type="match status" value="1"/>
</dbReference>
<feature type="chain" id="PRO_5002530041" description="Amidohydrolase-related domain-containing protein" evidence="5">
    <location>
        <begin position="21"/>
        <end position="508"/>
    </location>
</feature>
<evidence type="ECO:0000256" key="2">
    <source>
        <dbReference type="ARBA" id="ARBA00022723"/>
    </source>
</evidence>